<proteinExistence type="predicted"/>
<keyword evidence="2" id="KW-1185">Reference proteome</keyword>
<dbReference type="AlphaFoldDB" id="A0A9P4NNQ9"/>
<evidence type="ECO:0000313" key="2">
    <source>
        <dbReference type="Proteomes" id="UP000800235"/>
    </source>
</evidence>
<gene>
    <name evidence="1" type="ORF">EJ08DRAFT_699228</name>
</gene>
<dbReference type="EMBL" id="MU007055">
    <property type="protein sequence ID" value="KAF2428366.1"/>
    <property type="molecule type" value="Genomic_DNA"/>
</dbReference>
<dbReference type="Proteomes" id="UP000800235">
    <property type="component" value="Unassembled WGS sequence"/>
</dbReference>
<accession>A0A9P4NNQ9</accession>
<protein>
    <submittedName>
        <fullName evidence="1">Uncharacterized protein</fullName>
    </submittedName>
</protein>
<name>A0A9P4NNQ9_9PEZI</name>
<dbReference type="OrthoDB" id="2906425at2759"/>
<evidence type="ECO:0000313" key="1">
    <source>
        <dbReference type="EMBL" id="KAF2428366.1"/>
    </source>
</evidence>
<organism evidence="1 2">
    <name type="scientific">Tothia fuscella</name>
    <dbReference type="NCBI Taxonomy" id="1048955"/>
    <lineage>
        <taxon>Eukaryota</taxon>
        <taxon>Fungi</taxon>
        <taxon>Dikarya</taxon>
        <taxon>Ascomycota</taxon>
        <taxon>Pezizomycotina</taxon>
        <taxon>Dothideomycetes</taxon>
        <taxon>Pleosporomycetidae</taxon>
        <taxon>Venturiales</taxon>
        <taxon>Cylindrosympodiaceae</taxon>
        <taxon>Tothia</taxon>
    </lineage>
</organism>
<comment type="caution">
    <text evidence="1">The sequence shown here is derived from an EMBL/GenBank/DDBJ whole genome shotgun (WGS) entry which is preliminary data.</text>
</comment>
<reference evidence="1" key="1">
    <citation type="journal article" date="2020" name="Stud. Mycol.">
        <title>101 Dothideomycetes genomes: a test case for predicting lifestyles and emergence of pathogens.</title>
        <authorList>
            <person name="Haridas S."/>
            <person name="Albert R."/>
            <person name="Binder M."/>
            <person name="Bloem J."/>
            <person name="Labutti K."/>
            <person name="Salamov A."/>
            <person name="Andreopoulos B."/>
            <person name="Baker S."/>
            <person name="Barry K."/>
            <person name="Bills G."/>
            <person name="Bluhm B."/>
            <person name="Cannon C."/>
            <person name="Castanera R."/>
            <person name="Culley D."/>
            <person name="Daum C."/>
            <person name="Ezra D."/>
            <person name="Gonzalez J."/>
            <person name="Henrissat B."/>
            <person name="Kuo A."/>
            <person name="Liang C."/>
            <person name="Lipzen A."/>
            <person name="Lutzoni F."/>
            <person name="Magnuson J."/>
            <person name="Mondo S."/>
            <person name="Nolan M."/>
            <person name="Ohm R."/>
            <person name="Pangilinan J."/>
            <person name="Park H.-J."/>
            <person name="Ramirez L."/>
            <person name="Alfaro M."/>
            <person name="Sun H."/>
            <person name="Tritt A."/>
            <person name="Yoshinaga Y."/>
            <person name="Zwiers L.-H."/>
            <person name="Turgeon B."/>
            <person name="Goodwin S."/>
            <person name="Spatafora J."/>
            <person name="Crous P."/>
            <person name="Grigoriev I."/>
        </authorList>
    </citation>
    <scope>NUCLEOTIDE SEQUENCE</scope>
    <source>
        <strain evidence="1">CBS 130266</strain>
    </source>
</reference>
<sequence length="97" mass="10947">MDQEEPPPPPPAPLEVLSRQSGATFTRWGSLFVIKSGDRVRPSEEYAMRLVRQYTSVPIPNPVSFEFKGQSVGEIRMSYVQGITLEICGFPWKTMQS</sequence>